<dbReference type="Proteomes" id="UP000248395">
    <property type="component" value="Unassembled WGS sequence"/>
</dbReference>
<dbReference type="OrthoDB" id="9769023at2"/>
<evidence type="ECO:0000313" key="2">
    <source>
        <dbReference type="Proteomes" id="UP000248395"/>
    </source>
</evidence>
<sequence>MKKIMKNSSKVSWVKILPLAGVVMSLTACGSMRHYQAEMQGSLQATKQGNLDEAVANLEKNNTGSDKDLLYFLEKGQLLRLKGDLAESVNTWLKADEKVRQWEDESKLTVGKALEAAGSVVVNDKVRRYDGQDYEKVMLSTLLTMNHMLSGNVSGARTEIKKTYERESLIASLHEKEYDKVEEEAKSHNVETTFKNLRGYPVETLDDPEVLSLKNGYQSAFSHYLAGFVFESLHEPSLASAGYRKAIELRPNQPLLEQGLKGLQGRLARKVKDTDVLLVVESGFMPARSSKTIPLPFIWKNKPVITQIAFPVIQPSHDFRPSNIQIGNKSVELSPISNLDAMARRALRDEMPGIIVRSSIRAAAKGAMQQEMGEKMGALGSLAGIIATAATEQADERIWTTLPSSISIARINLKPGVHQATISTPQGPRTVQLSVSGQYAIIPLRLLDQSVIVPTPRTTEQLAAADAVKSAN</sequence>
<protein>
    <recommendedName>
        <fullName evidence="3">Lipoprotein</fullName>
    </recommendedName>
</protein>
<accession>A0A318K6F9</accession>
<evidence type="ECO:0000313" key="1">
    <source>
        <dbReference type="EMBL" id="PXX49556.1"/>
    </source>
</evidence>
<dbReference type="InterPro" id="IPR011990">
    <property type="entry name" value="TPR-like_helical_dom_sf"/>
</dbReference>
<organism evidence="1 2">
    <name type="scientific">Aquitalea magnusonii</name>
    <dbReference type="NCBI Taxonomy" id="332411"/>
    <lineage>
        <taxon>Bacteria</taxon>
        <taxon>Pseudomonadati</taxon>
        <taxon>Pseudomonadota</taxon>
        <taxon>Betaproteobacteria</taxon>
        <taxon>Neisseriales</taxon>
        <taxon>Chromobacteriaceae</taxon>
        <taxon>Aquitalea</taxon>
    </lineage>
</organism>
<name>A0A318K6F9_9NEIS</name>
<dbReference type="SUPFAM" id="SSF48452">
    <property type="entry name" value="TPR-like"/>
    <property type="match status" value="1"/>
</dbReference>
<dbReference type="RefSeq" id="WP_059286772.1">
    <property type="nucleotide sequence ID" value="NZ_LNQU01000108.1"/>
</dbReference>
<dbReference type="EMBL" id="QJKC01000004">
    <property type="protein sequence ID" value="PXX49556.1"/>
    <property type="molecule type" value="Genomic_DNA"/>
</dbReference>
<dbReference type="Gene3D" id="1.25.40.10">
    <property type="entry name" value="Tetratricopeptide repeat domain"/>
    <property type="match status" value="1"/>
</dbReference>
<gene>
    <name evidence="1" type="ORF">DFR38_104200</name>
</gene>
<evidence type="ECO:0008006" key="3">
    <source>
        <dbReference type="Google" id="ProtNLM"/>
    </source>
</evidence>
<comment type="caution">
    <text evidence="1">The sequence shown here is derived from an EMBL/GenBank/DDBJ whole genome shotgun (WGS) entry which is preliminary data.</text>
</comment>
<keyword evidence="2" id="KW-1185">Reference proteome</keyword>
<dbReference type="AlphaFoldDB" id="A0A318K6F9"/>
<dbReference type="PROSITE" id="PS51257">
    <property type="entry name" value="PROKAR_LIPOPROTEIN"/>
    <property type="match status" value="1"/>
</dbReference>
<reference evidence="1 2" key="1">
    <citation type="submission" date="2018-05" db="EMBL/GenBank/DDBJ databases">
        <title>Genomic Encyclopedia of Type Strains, Phase IV (KMG-IV): sequencing the most valuable type-strain genomes for metagenomic binning, comparative biology and taxonomic classification.</title>
        <authorList>
            <person name="Goeker M."/>
        </authorList>
    </citation>
    <scope>NUCLEOTIDE SEQUENCE [LARGE SCALE GENOMIC DNA]</scope>
    <source>
        <strain evidence="1 2">DSM 25134</strain>
    </source>
</reference>
<proteinExistence type="predicted"/>